<dbReference type="InterPro" id="IPR027417">
    <property type="entry name" value="P-loop_NTPase"/>
</dbReference>
<comment type="caution">
    <text evidence="11">The sequence shown here is derived from an EMBL/GenBank/DDBJ whole genome shotgun (WGS) entry which is preliminary data.</text>
</comment>
<dbReference type="Pfam" id="PF00270">
    <property type="entry name" value="DEAD"/>
    <property type="match status" value="1"/>
</dbReference>
<keyword evidence="6" id="KW-0378">Hydrolase</keyword>
<evidence type="ECO:0000256" key="1">
    <source>
        <dbReference type="ARBA" id="ARBA00006847"/>
    </source>
</evidence>
<dbReference type="Pfam" id="PF18019">
    <property type="entry name" value="Cas3_HD"/>
    <property type="match status" value="1"/>
</dbReference>
<sequence length="752" mass="87293">MIGLIYYAKSQPVETIKEHTEELLNRFRAFKVAYQQKLTLLPERDWQLLEICVRYHDAGKADLAFQRKIRKSIDKEWLDEVAELNNVTEVVDYQIPHNMLSVMMLPIDALKLDEDEELLVSQVIAFHHEREYPVHEKKREIQEQYQTNILPYIETMEKELGISIDPQARASKMELLHPKERITTDVEEHLYTRYVLLKGLLHRLDHAASAHVPIELATELNIANHVQAFIGNKLRQPLRALQSFALQHQDHHLVVVAQTGMGKTEAGLLWMGDQKGIFTLPLRVSINAMYKRITDKDQLNISKYTNEYGEEAVGLLHSTSLDYLYDQVEANDALLEKVHSQSREFANKLIISTIDQVLKFPFYYLGFEKEFATMATCKIIIDELQAYDPKIAALLIRAMTLVDQIGGSFMIMTATLPSFYYKALEREMKSARLPFKYAEFIDDKIVRHHILIREESIRDPNITNEILQASHSQKVLVICNTVKQAQLIFRDLEDHAPSISLLHARFMRKDRSRLETEMIDFAEGKQAGIWVTTQLVEASLDIDFDVLFTEMSSLDSQFQRYGRCNRKGNKPVDNVNIYICTSEVSGVGYVYHQEIYDDSMHIITAHGDGILLESVKQDMIKKLYDEQRLAGSAFKREFDCTLEQLKDRPHYRIDKAGAQELLRQINQIQVIPRSMIEDEEYQVRLQQWKLAVTKQERRKGRREIEAYSVPVNEWRAKQVGYDEVEGIKGLYYIHCKYSSQTGLLADELNLFD</sequence>
<keyword evidence="4" id="KW-0479">Metal-binding</keyword>
<evidence type="ECO:0000256" key="7">
    <source>
        <dbReference type="ARBA" id="ARBA00022806"/>
    </source>
</evidence>
<dbReference type="CDD" id="cd09641">
    <property type="entry name" value="Cas3''_I"/>
    <property type="match status" value="1"/>
</dbReference>
<reference evidence="12" key="1">
    <citation type="journal article" date="2019" name="Int. J. Syst. Evol. Microbiol.">
        <title>The Global Catalogue of Microorganisms (GCM) 10K type strain sequencing project: providing services to taxonomists for standard genome sequencing and annotation.</title>
        <authorList>
            <consortium name="The Broad Institute Genomics Platform"/>
            <consortium name="The Broad Institute Genome Sequencing Center for Infectious Disease"/>
            <person name="Wu L."/>
            <person name="Ma J."/>
        </authorList>
    </citation>
    <scope>NUCLEOTIDE SEQUENCE [LARGE SCALE GENOMIC DNA]</scope>
    <source>
        <strain evidence="12">KCTC 33676</strain>
    </source>
</reference>
<comment type="similarity">
    <text evidence="1">In the N-terminal section; belongs to the CRISPR-associated nuclease Cas3-HD family.</text>
</comment>
<keyword evidence="12" id="KW-1185">Reference proteome</keyword>
<evidence type="ECO:0000256" key="9">
    <source>
        <dbReference type="ARBA" id="ARBA00023118"/>
    </source>
</evidence>
<keyword evidence="3" id="KW-0540">Nuclease</keyword>
<dbReference type="PROSITE" id="PS51643">
    <property type="entry name" value="HD_CAS3"/>
    <property type="match status" value="1"/>
</dbReference>
<dbReference type="SUPFAM" id="SSF52540">
    <property type="entry name" value="P-loop containing nucleoside triphosphate hydrolases"/>
    <property type="match status" value="1"/>
</dbReference>
<dbReference type="InterPro" id="IPR006483">
    <property type="entry name" value="CRISPR-assoc_Cas3_HD"/>
</dbReference>
<dbReference type="PANTHER" id="PTHR47963:SF9">
    <property type="entry name" value="CRISPR-ASSOCIATED ENDONUCLEASE_HELICASE CAS3"/>
    <property type="match status" value="1"/>
</dbReference>
<evidence type="ECO:0000256" key="5">
    <source>
        <dbReference type="ARBA" id="ARBA00022741"/>
    </source>
</evidence>
<dbReference type="InterPro" id="IPR050547">
    <property type="entry name" value="DEAD_box_RNA_helicases"/>
</dbReference>
<dbReference type="InterPro" id="IPR011545">
    <property type="entry name" value="DEAD/DEAH_box_helicase_dom"/>
</dbReference>
<dbReference type="RefSeq" id="WP_379927948.1">
    <property type="nucleotide sequence ID" value="NZ_JBHUMM010000002.1"/>
</dbReference>
<dbReference type="PANTHER" id="PTHR47963">
    <property type="entry name" value="DEAD-BOX ATP-DEPENDENT RNA HELICASE 47, MITOCHONDRIAL"/>
    <property type="match status" value="1"/>
</dbReference>
<dbReference type="Gene3D" id="3.40.50.300">
    <property type="entry name" value="P-loop containing nucleotide triphosphate hydrolases"/>
    <property type="match status" value="2"/>
</dbReference>
<comment type="similarity">
    <text evidence="2">In the central section; belongs to the CRISPR-associated helicase Cas3 family.</text>
</comment>
<dbReference type="InterPro" id="IPR038257">
    <property type="entry name" value="CRISPR-assoc_Cas3_HD_sf"/>
</dbReference>
<dbReference type="NCBIfam" id="TIGR01596">
    <property type="entry name" value="cas3_HD"/>
    <property type="match status" value="1"/>
</dbReference>
<dbReference type="Pfam" id="PF22590">
    <property type="entry name" value="Cas3-like_C_2"/>
    <property type="match status" value="1"/>
</dbReference>
<dbReference type="Proteomes" id="UP001597497">
    <property type="component" value="Unassembled WGS sequence"/>
</dbReference>
<evidence type="ECO:0000256" key="8">
    <source>
        <dbReference type="ARBA" id="ARBA00022840"/>
    </source>
</evidence>
<keyword evidence="9" id="KW-0051">Antiviral defense</keyword>
<name>A0ABW5R807_9BACL</name>
<feature type="domain" description="HD Cas3-type" evidence="10">
    <location>
        <begin position="9"/>
        <end position="207"/>
    </location>
</feature>
<accession>A0ABW5R807</accession>
<keyword evidence="7" id="KW-0347">Helicase</keyword>
<keyword evidence="8" id="KW-0067">ATP-binding</keyword>
<evidence type="ECO:0000256" key="3">
    <source>
        <dbReference type="ARBA" id="ARBA00022722"/>
    </source>
</evidence>
<keyword evidence="5" id="KW-0547">Nucleotide-binding</keyword>
<evidence type="ECO:0000256" key="4">
    <source>
        <dbReference type="ARBA" id="ARBA00022723"/>
    </source>
</evidence>
<dbReference type="NCBIfam" id="TIGR01587">
    <property type="entry name" value="cas3_core"/>
    <property type="match status" value="1"/>
</dbReference>
<protein>
    <submittedName>
        <fullName evidence="11">CRISPR-associated helicase Cas3</fullName>
    </submittedName>
</protein>
<evidence type="ECO:0000313" key="12">
    <source>
        <dbReference type="Proteomes" id="UP001597497"/>
    </source>
</evidence>
<dbReference type="EMBL" id="JBHUMM010000002">
    <property type="protein sequence ID" value="MFD2670559.1"/>
    <property type="molecule type" value="Genomic_DNA"/>
</dbReference>
<evidence type="ECO:0000313" key="11">
    <source>
        <dbReference type="EMBL" id="MFD2670559.1"/>
    </source>
</evidence>
<evidence type="ECO:0000256" key="2">
    <source>
        <dbReference type="ARBA" id="ARBA00009046"/>
    </source>
</evidence>
<evidence type="ECO:0000256" key="6">
    <source>
        <dbReference type="ARBA" id="ARBA00022801"/>
    </source>
</evidence>
<evidence type="ECO:0000259" key="10">
    <source>
        <dbReference type="PROSITE" id="PS51643"/>
    </source>
</evidence>
<proteinExistence type="inferred from homology"/>
<gene>
    <name evidence="11" type="primary">cas3</name>
    <name evidence="11" type="ORF">ACFSUC_02915</name>
</gene>
<dbReference type="Gene3D" id="1.10.3210.30">
    <property type="match status" value="1"/>
</dbReference>
<dbReference type="InterPro" id="IPR006474">
    <property type="entry name" value="Helicase_Cas3_CRISPR-ass_core"/>
</dbReference>
<organism evidence="11 12">
    <name type="scientific">Marinicrinis sediminis</name>
    <dbReference type="NCBI Taxonomy" id="1652465"/>
    <lineage>
        <taxon>Bacteria</taxon>
        <taxon>Bacillati</taxon>
        <taxon>Bacillota</taxon>
        <taxon>Bacilli</taxon>
        <taxon>Bacillales</taxon>
        <taxon>Paenibacillaceae</taxon>
    </lineage>
</organism>
<dbReference type="InterPro" id="IPR054712">
    <property type="entry name" value="Cas3-like_dom"/>
</dbReference>